<dbReference type="GO" id="GO:0046872">
    <property type="term" value="F:metal ion binding"/>
    <property type="evidence" value="ECO:0007669"/>
    <property type="project" value="UniProtKB-KW"/>
</dbReference>
<feature type="chain" id="PRO_5012512457" evidence="4">
    <location>
        <begin position="20"/>
        <end position="369"/>
    </location>
</feature>
<accession>A0A244CV80</accession>
<dbReference type="OrthoDB" id="9769667at2"/>
<dbReference type="PANTHER" id="PTHR33376">
    <property type="match status" value="1"/>
</dbReference>
<dbReference type="NCBIfam" id="NF037995">
    <property type="entry name" value="TRAP_S1"/>
    <property type="match status" value="1"/>
</dbReference>
<gene>
    <name evidence="5" type="ORF">B1199_02450</name>
</gene>
<dbReference type="Pfam" id="PF03480">
    <property type="entry name" value="DctP"/>
    <property type="match status" value="1"/>
</dbReference>
<protein>
    <submittedName>
        <fullName evidence="5">ABC transporter substrate-binding protein</fullName>
    </submittedName>
</protein>
<dbReference type="EMBL" id="MWPV01000001">
    <property type="protein sequence ID" value="OUL59159.1"/>
    <property type="molecule type" value="Genomic_DNA"/>
</dbReference>
<feature type="binding site" evidence="2">
    <location>
        <position position="188"/>
    </location>
    <ligand>
        <name>substrate</name>
    </ligand>
</feature>
<proteinExistence type="predicted"/>
<evidence type="ECO:0000256" key="4">
    <source>
        <dbReference type="SAM" id="SignalP"/>
    </source>
</evidence>
<dbReference type="InterPro" id="IPR026289">
    <property type="entry name" value="SBP_TakP-like"/>
</dbReference>
<dbReference type="Gene3D" id="3.40.190.170">
    <property type="entry name" value="Bacterial extracellular solute-binding protein, family 7"/>
    <property type="match status" value="1"/>
</dbReference>
<dbReference type="InterPro" id="IPR038404">
    <property type="entry name" value="TRAP_DctP_sf"/>
</dbReference>
<dbReference type="PROSITE" id="PS51257">
    <property type="entry name" value="PROKAR_LIPOPROTEIN"/>
    <property type="match status" value="1"/>
</dbReference>
<dbReference type="GO" id="GO:0055085">
    <property type="term" value="P:transmembrane transport"/>
    <property type="evidence" value="ECO:0007669"/>
    <property type="project" value="InterPro"/>
</dbReference>
<dbReference type="AlphaFoldDB" id="A0A244CV80"/>
<dbReference type="RefSeq" id="WP_086742553.1">
    <property type="nucleotide sequence ID" value="NZ_MWPV01000001.1"/>
</dbReference>
<name>A0A244CV80_PSEDV</name>
<dbReference type="SUPFAM" id="SSF53850">
    <property type="entry name" value="Periplasmic binding protein-like II"/>
    <property type="match status" value="1"/>
</dbReference>
<feature type="binding site" evidence="3">
    <location>
        <position position="226"/>
    </location>
    <ligand>
        <name>Na(+)</name>
        <dbReference type="ChEBI" id="CHEBI:29101"/>
    </ligand>
</feature>
<dbReference type="Proteomes" id="UP000194841">
    <property type="component" value="Unassembled WGS sequence"/>
</dbReference>
<feature type="binding site" evidence="3">
    <location>
        <position position="251"/>
    </location>
    <ligand>
        <name>substrate</name>
    </ligand>
</feature>
<keyword evidence="1 4" id="KW-0732">Signal</keyword>
<evidence type="ECO:0000256" key="1">
    <source>
        <dbReference type="ARBA" id="ARBA00022729"/>
    </source>
</evidence>
<evidence type="ECO:0000256" key="3">
    <source>
        <dbReference type="PIRSR" id="PIRSR039026-2"/>
    </source>
</evidence>
<evidence type="ECO:0000313" key="5">
    <source>
        <dbReference type="EMBL" id="OUL59159.1"/>
    </source>
</evidence>
<feature type="binding site" evidence="2">
    <location>
        <position position="167"/>
    </location>
    <ligand>
        <name>substrate</name>
    </ligand>
</feature>
<keyword evidence="3" id="KW-0479">Metal-binding</keyword>
<organism evidence="5 6">
    <name type="scientific">Pseudoalteromonas ulvae</name>
    <dbReference type="NCBI Taxonomy" id="107327"/>
    <lineage>
        <taxon>Bacteria</taxon>
        <taxon>Pseudomonadati</taxon>
        <taxon>Pseudomonadota</taxon>
        <taxon>Gammaproteobacteria</taxon>
        <taxon>Alteromonadales</taxon>
        <taxon>Pseudoalteromonadaceae</taxon>
        <taxon>Pseudoalteromonas</taxon>
    </lineage>
</organism>
<feature type="binding site" evidence="3">
    <location>
        <position position="225"/>
    </location>
    <ligand>
        <name>substrate</name>
    </ligand>
</feature>
<comment type="caution">
    <text evidence="5">The sequence shown here is derived from an EMBL/GenBank/DDBJ whole genome shotgun (WGS) entry which is preliminary data.</text>
</comment>
<sequence length="369" mass="40547">MLRKIIPLCCVAFALILGGCGDNSQRVNTSSTSTKNLPPVQTIEWKLVTSWPKNYPGLGTAPERFAKNVEAMSNGRLKIKVFGAGELVPGFEVFDTVSAGTAQMGHSAAYYWKGKIPAAQFFTAIPFGMNAQEVNGWLHHGGGLKLWQELYAPFNLIPAAGGNTGVQLAGWFKKEINAVDDLKGLKMRIPGLGGEVLKKLGGVPVSLTGGELFTALQTGAIDATEWVGPYNDLAFGLNKAAEYYYYSGWHEPGANLEFLINKTAFESLPSDLQAIVNAAMRVANTDMLDEYTARNNEALEQLKNKHNVDIRPLPPEVMSALKQAMSEVMEEQIANDAKMLEIWTAYNDFLQQVSQYHTISEKAYYLNRE</sequence>
<dbReference type="GO" id="GO:0031317">
    <property type="term" value="C:tripartite ATP-independent periplasmic transporter complex"/>
    <property type="evidence" value="ECO:0007669"/>
    <property type="project" value="InterPro"/>
</dbReference>
<evidence type="ECO:0000256" key="2">
    <source>
        <dbReference type="PIRSR" id="PIRSR039026-1"/>
    </source>
</evidence>
<feature type="signal peptide" evidence="4">
    <location>
        <begin position="1"/>
        <end position="19"/>
    </location>
</feature>
<reference evidence="5 6" key="1">
    <citation type="submission" date="2017-02" db="EMBL/GenBank/DDBJ databases">
        <title>Pseudoalteromonas ulvae TC14 Genome.</title>
        <authorList>
            <person name="Molmeret M."/>
        </authorList>
    </citation>
    <scope>NUCLEOTIDE SEQUENCE [LARGE SCALE GENOMIC DNA]</scope>
    <source>
        <strain evidence="5">TC14</strain>
    </source>
</reference>
<dbReference type="PIRSF" id="PIRSF039026">
    <property type="entry name" value="SiaP"/>
    <property type="match status" value="1"/>
</dbReference>
<dbReference type="Gene3D" id="3.40.190.10">
    <property type="entry name" value="Periplasmic binding protein-like II"/>
    <property type="match status" value="1"/>
</dbReference>
<evidence type="ECO:0000313" key="6">
    <source>
        <dbReference type="Proteomes" id="UP000194841"/>
    </source>
</evidence>
<keyword evidence="6" id="KW-1185">Reference proteome</keyword>
<dbReference type="InterPro" id="IPR018389">
    <property type="entry name" value="DctP_fam"/>
</dbReference>
<dbReference type="PANTHER" id="PTHR33376:SF5">
    <property type="entry name" value="EXTRACYTOPLASMIC SOLUTE RECEPTOR PROTEIN"/>
    <property type="match status" value="1"/>
</dbReference>